<dbReference type="InterPro" id="IPR006710">
    <property type="entry name" value="Glyco_hydro_43"/>
</dbReference>
<evidence type="ECO:0000256" key="4">
    <source>
        <dbReference type="ARBA" id="ARBA00023277"/>
    </source>
</evidence>
<dbReference type="GO" id="GO:0004553">
    <property type="term" value="F:hydrolase activity, hydrolyzing O-glycosyl compounds"/>
    <property type="evidence" value="ECO:0007669"/>
    <property type="project" value="InterPro"/>
</dbReference>
<evidence type="ECO:0000256" key="2">
    <source>
        <dbReference type="ARBA" id="ARBA00022651"/>
    </source>
</evidence>
<dbReference type="Pfam" id="PF04616">
    <property type="entry name" value="Glyco_hydro_43"/>
    <property type="match status" value="2"/>
</dbReference>
<proteinExistence type="inferred from homology"/>
<dbReference type="CDD" id="cd18828">
    <property type="entry name" value="GH43_BT3675-like"/>
    <property type="match status" value="1"/>
</dbReference>
<dbReference type="Gene3D" id="2.60.40.2340">
    <property type="match status" value="1"/>
</dbReference>
<dbReference type="InterPro" id="IPR023296">
    <property type="entry name" value="Glyco_hydro_beta-prop_sf"/>
</dbReference>
<keyword evidence="5" id="KW-0326">Glycosidase</keyword>
<dbReference type="SUPFAM" id="SSF75005">
    <property type="entry name" value="Arabinanase/levansucrase/invertase"/>
    <property type="match status" value="2"/>
</dbReference>
<evidence type="ECO:0000256" key="6">
    <source>
        <dbReference type="PIRSR" id="PIRSR606710-2"/>
    </source>
</evidence>
<reference evidence="7 8" key="1">
    <citation type="submission" date="2019-07" db="EMBL/GenBank/DDBJ databases">
        <title>Whole genome shotgun sequence of Adhaeribacter aerolatus NBRC 106133.</title>
        <authorList>
            <person name="Hosoyama A."/>
            <person name="Uohara A."/>
            <person name="Ohji S."/>
            <person name="Ichikawa N."/>
        </authorList>
    </citation>
    <scope>NUCLEOTIDE SEQUENCE [LARGE SCALE GENOMIC DNA]</scope>
    <source>
        <strain evidence="7 8">NBRC 106133</strain>
    </source>
</reference>
<dbReference type="InterPro" id="IPR052176">
    <property type="entry name" value="Glycosyl_Hydrlase_43_Enz"/>
</dbReference>
<keyword evidence="3" id="KW-0378">Hydrolase</keyword>
<dbReference type="PANTHER" id="PTHR43772:SF2">
    <property type="entry name" value="PUTATIVE (AFU_ORTHOLOGUE AFUA_2G04480)-RELATED"/>
    <property type="match status" value="1"/>
</dbReference>
<comment type="similarity">
    <text evidence="1">Belongs to the glycosyl hydrolase 43 family.</text>
</comment>
<dbReference type="Proteomes" id="UP000321532">
    <property type="component" value="Unassembled WGS sequence"/>
</dbReference>
<dbReference type="AlphaFoldDB" id="A0A512AXR3"/>
<evidence type="ECO:0000313" key="7">
    <source>
        <dbReference type="EMBL" id="GEO04503.1"/>
    </source>
</evidence>
<evidence type="ECO:0000313" key="8">
    <source>
        <dbReference type="Proteomes" id="UP000321532"/>
    </source>
</evidence>
<dbReference type="GO" id="GO:0045493">
    <property type="term" value="P:xylan catabolic process"/>
    <property type="evidence" value="ECO:0007669"/>
    <property type="project" value="UniProtKB-KW"/>
</dbReference>
<feature type="site" description="Important for catalytic activity, responsible for pKa modulation of the active site Glu and correct orientation of both the proton donor and substrate" evidence="6">
    <location>
        <position position="543"/>
    </location>
</feature>
<dbReference type="OrthoDB" id="3308423at2"/>
<dbReference type="PANTHER" id="PTHR43772">
    <property type="entry name" value="ENDO-1,4-BETA-XYLANASE"/>
    <property type="match status" value="1"/>
</dbReference>
<organism evidence="7 8">
    <name type="scientific">Adhaeribacter aerolatus</name>
    <dbReference type="NCBI Taxonomy" id="670289"/>
    <lineage>
        <taxon>Bacteria</taxon>
        <taxon>Pseudomonadati</taxon>
        <taxon>Bacteroidota</taxon>
        <taxon>Cytophagia</taxon>
        <taxon>Cytophagales</taxon>
        <taxon>Hymenobacteraceae</taxon>
        <taxon>Adhaeribacter</taxon>
    </lineage>
</organism>
<dbReference type="Gene3D" id="2.115.10.20">
    <property type="entry name" value="Glycosyl hydrolase domain, family 43"/>
    <property type="match status" value="2"/>
</dbReference>
<protein>
    <recommendedName>
        <fullName evidence="9">Beta-xylosidase</fullName>
    </recommendedName>
</protein>
<evidence type="ECO:0000256" key="1">
    <source>
        <dbReference type="ARBA" id="ARBA00009865"/>
    </source>
</evidence>
<keyword evidence="8" id="KW-1185">Reference proteome</keyword>
<gene>
    <name evidence="7" type="ORF">AAE02nite_21670</name>
</gene>
<dbReference type="CDD" id="cd08983">
    <property type="entry name" value="GH43_Bt3655-like"/>
    <property type="match status" value="1"/>
</dbReference>
<keyword evidence="2" id="KW-0858">Xylan degradation</keyword>
<dbReference type="EMBL" id="BJYS01000015">
    <property type="protein sequence ID" value="GEO04503.1"/>
    <property type="molecule type" value="Genomic_DNA"/>
</dbReference>
<comment type="caution">
    <text evidence="7">The sequence shown here is derived from an EMBL/GenBank/DDBJ whole genome shotgun (WGS) entry which is preliminary data.</text>
</comment>
<evidence type="ECO:0000256" key="3">
    <source>
        <dbReference type="ARBA" id="ARBA00022801"/>
    </source>
</evidence>
<sequence>MLILGLLLSACGQQLTSRSSNNSAAAQANEKYSAYLFTYFTGNNKSEEAIRFALSNDGYNYQALNHNKPVISSAKISSTGGVRDPHILRGADGKTFYMVVTDMVSANGWNSNRAMVLLKSTDLLNWTSSVVNIQKQFPGQDNLLRVWAPQTIYDPQAKKYMIYFSMKHGNDPDKIYYAYANKDFTALETTPKQLFFSPTNGACIDGDIVLKDGKYHLFFKTEGEGAGIKMAVSDKLTEGYILQDKYLQQTKDPVEGSGVFKLNNGEGYILMYDVYTKGKYQFTKSQDLQNFSVIDQEVSMNFHPRHGTVLPITAQEAEALVSQWGTTDDVMQSARAKELKKINIALDTVGKKLSLPVKAGTNINSFNPEFTTFPGITITPQSAQNFTAGPVTYTVTIKGKAPQTYTAVAREAHNPVLEGYYADPDVLYAEKTGKFYIYPTSDGFTGWSGTYFKTFSSNNLVDWQDEGIILDLPKDVSWAKRNAWAPCITEKKINGQYKYFYYFTAAQKIGVAVADNPTGPFVDSGKPLIDKFPEGIKNGQQIDPDVFTDPKTGKSYLYWGNGYMAGAELNNDMVSLKPGTTKILTPDATFREGATVFYRNGTYYIMWSEDDTRSENYRVRYGTADSPLGKIKIPANNLVIAKNPEAGIYATGHNAVLQIPGKDEWYLVYHRFNYPKGISMGGAAGYNREVCIDKLEFNPDGSIKQVKPTHEGIKAIRLK</sequence>
<name>A0A512AXR3_9BACT</name>
<keyword evidence="4" id="KW-0119">Carbohydrate metabolism</keyword>
<evidence type="ECO:0008006" key="9">
    <source>
        <dbReference type="Google" id="ProtNLM"/>
    </source>
</evidence>
<accession>A0A512AXR3</accession>
<keyword evidence="2" id="KW-0624">Polysaccharide degradation</keyword>
<evidence type="ECO:0000256" key="5">
    <source>
        <dbReference type="ARBA" id="ARBA00023295"/>
    </source>
</evidence>